<keyword evidence="6" id="KW-0560">Oxidoreductase</keyword>
<evidence type="ECO:0000259" key="8">
    <source>
        <dbReference type="Pfam" id="PF00881"/>
    </source>
</evidence>
<dbReference type="Proteomes" id="UP000831460">
    <property type="component" value="Chromosome"/>
</dbReference>
<sequence>MEDSKPTKQEKAAILKGIIKSRRSVFPKNYSDEKIDDEILEEILESANFAPNHKRTKPVRLKVFRGEEKSKFGLKLAEIYKSTTRPEVFLEKKYIDITNKISKTDTLLAICVNFSGLVPEWEEIASAAMSVQNMYLTCTVYGIGCYWSTPGMIVHLGDFLGLEENQRCIGLFYMGKVKEDQSS</sequence>
<evidence type="ECO:0000313" key="10">
    <source>
        <dbReference type="Proteomes" id="UP000831460"/>
    </source>
</evidence>
<dbReference type="CDD" id="cd02135">
    <property type="entry name" value="YdjA-like"/>
    <property type="match status" value="1"/>
</dbReference>
<dbReference type="InterPro" id="IPR052530">
    <property type="entry name" value="NAD(P)H_nitroreductase"/>
</dbReference>
<gene>
    <name evidence="9" type="ORF">MTP09_03525</name>
</gene>
<dbReference type="PANTHER" id="PTHR43821">
    <property type="entry name" value="NAD(P)H NITROREDUCTASE YDJA-RELATED"/>
    <property type="match status" value="1"/>
</dbReference>
<dbReference type="PANTHER" id="PTHR43821:SF1">
    <property type="entry name" value="NAD(P)H NITROREDUCTASE YDJA-RELATED"/>
    <property type="match status" value="1"/>
</dbReference>
<evidence type="ECO:0000256" key="4">
    <source>
        <dbReference type="ARBA" id="ARBA00022643"/>
    </source>
</evidence>
<organism evidence="9 10">
    <name type="scientific">Chryseobacterium suipulveris</name>
    <dbReference type="NCBI Taxonomy" id="2929800"/>
    <lineage>
        <taxon>Bacteria</taxon>
        <taxon>Pseudomonadati</taxon>
        <taxon>Bacteroidota</taxon>
        <taxon>Flavobacteriia</taxon>
        <taxon>Flavobacteriales</taxon>
        <taxon>Weeksellaceae</taxon>
        <taxon>Chryseobacterium group</taxon>
        <taxon>Chryseobacterium</taxon>
    </lineage>
</organism>
<dbReference type="InterPro" id="IPR000415">
    <property type="entry name" value="Nitroreductase-like"/>
</dbReference>
<evidence type="ECO:0000256" key="6">
    <source>
        <dbReference type="ARBA" id="ARBA00023002"/>
    </source>
</evidence>
<comment type="similarity">
    <text evidence="2">Belongs to the nitroreductase family.</text>
</comment>
<evidence type="ECO:0000313" key="9">
    <source>
        <dbReference type="EMBL" id="UOE41720.1"/>
    </source>
</evidence>
<evidence type="ECO:0000256" key="3">
    <source>
        <dbReference type="ARBA" id="ARBA00022630"/>
    </source>
</evidence>
<dbReference type="EMBL" id="CP094532">
    <property type="protein sequence ID" value="UOE41720.1"/>
    <property type="molecule type" value="Genomic_DNA"/>
</dbReference>
<comment type="cofactor">
    <cofactor evidence="1">
        <name>FMN</name>
        <dbReference type="ChEBI" id="CHEBI:58210"/>
    </cofactor>
</comment>
<keyword evidence="10" id="KW-1185">Reference proteome</keyword>
<evidence type="ECO:0000256" key="2">
    <source>
        <dbReference type="ARBA" id="ARBA00007118"/>
    </source>
</evidence>
<keyword evidence="4" id="KW-0288">FMN</keyword>
<dbReference type="InterPro" id="IPR026021">
    <property type="entry name" value="YdjA-like"/>
</dbReference>
<feature type="domain" description="Nitroreductase" evidence="8">
    <location>
        <begin position="19"/>
        <end position="176"/>
    </location>
</feature>
<protein>
    <submittedName>
        <fullName evidence="9">Nitroreductase</fullName>
    </submittedName>
</protein>
<proteinExistence type="inferred from homology"/>
<dbReference type="Gene3D" id="3.40.109.10">
    <property type="entry name" value="NADH Oxidase"/>
    <property type="match status" value="1"/>
</dbReference>
<evidence type="ECO:0000256" key="5">
    <source>
        <dbReference type="ARBA" id="ARBA00022857"/>
    </source>
</evidence>
<reference evidence="9 10" key="1">
    <citation type="submission" date="2022-03" db="EMBL/GenBank/DDBJ databases">
        <title>Chryseobacterium sp. isolated from particulate matters in swine house.</title>
        <authorList>
            <person name="Won M."/>
            <person name="Kim S.-J."/>
            <person name="Kwon S.-W."/>
        </authorList>
    </citation>
    <scope>NUCLEOTIDE SEQUENCE [LARGE SCALE GENOMIC DNA]</scope>
    <source>
        <strain evidence="9 10">SC2-2</strain>
    </source>
</reference>
<dbReference type="SUPFAM" id="SSF55469">
    <property type="entry name" value="FMN-dependent nitroreductase-like"/>
    <property type="match status" value="1"/>
</dbReference>
<keyword evidence="5" id="KW-0521">NADP</keyword>
<evidence type="ECO:0000256" key="7">
    <source>
        <dbReference type="ARBA" id="ARBA00023027"/>
    </source>
</evidence>
<evidence type="ECO:0000256" key="1">
    <source>
        <dbReference type="ARBA" id="ARBA00001917"/>
    </source>
</evidence>
<dbReference type="RefSeq" id="WP_243550616.1">
    <property type="nucleotide sequence ID" value="NZ_CP094532.1"/>
</dbReference>
<dbReference type="InterPro" id="IPR029479">
    <property type="entry name" value="Nitroreductase"/>
</dbReference>
<keyword evidence="3" id="KW-0285">Flavoprotein</keyword>
<name>A0ABY4BR90_9FLAO</name>
<dbReference type="Pfam" id="PF00881">
    <property type="entry name" value="Nitroreductase"/>
    <property type="match status" value="1"/>
</dbReference>
<accession>A0ABY4BR90</accession>
<keyword evidence="7" id="KW-0520">NAD</keyword>